<dbReference type="PROSITE" id="PS01152">
    <property type="entry name" value="HESB"/>
    <property type="match status" value="1"/>
</dbReference>
<dbReference type="EMBL" id="CP019699">
    <property type="protein sequence ID" value="AQS55914.1"/>
    <property type="molecule type" value="Genomic_DNA"/>
</dbReference>
<accession>A0A1U9K799</accession>
<dbReference type="InterPro" id="IPR017870">
    <property type="entry name" value="FeS_cluster_insertion_CS"/>
</dbReference>
<dbReference type="InterPro" id="IPR000361">
    <property type="entry name" value="ATAP_core_dom"/>
</dbReference>
<organism evidence="2 3">
    <name type="scientific">Novibacillus thermophilus</name>
    <dbReference type="NCBI Taxonomy" id="1471761"/>
    <lineage>
        <taxon>Bacteria</taxon>
        <taxon>Bacillati</taxon>
        <taxon>Bacillota</taxon>
        <taxon>Bacilli</taxon>
        <taxon>Bacillales</taxon>
        <taxon>Thermoactinomycetaceae</taxon>
        <taxon>Novibacillus</taxon>
    </lineage>
</organism>
<dbReference type="Pfam" id="PF01521">
    <property type="entry name" value="Fe-S_biosyn"/>
    <property type="match status" value="1"/>
</dbReference>
<reference evidence="2 3" key="1">
    <citation type="journal article" date="2015" name="Int. J. Syst. Evol. Microbiol.">
        <title>Novibacillus thermophilus gen. nov., sp. nov., a Gram-staining-negative and moderately thermophilic member of the family Thermoactinomycetaceae.</title>
        <authorList>
            <person name="Yang G."/>
            <person name="Chen J."/>
            <person name="Zhou S."/>
        </authorList>
    </citation>
    <scope>NUCLEOTIDE SEQUENCE [LARGE SCALE GENOMIC DNA]</scope>
    <source>
        <strain evidence="2 3">SG-1</strain>
    </source>
</reference>
<dbReference type="InterPro" id="IPR016092">
    <property type="entry name" value="ATAP"/>
</dbReference>
<sequence>MVHISDAAGHKIKEMMAQEEHADALYLRLQVKPGGCTGFTYGMGFDKEKHEDDRLFEEKGISVLVDEESIPLINGLEIDYKESMMGGGFTLNNPNAIATCGCGTSFRTATKAGKPEKC</sequence>
<dbReference type="PANTHER" id="PTHR43011:SF1">
    <property type="entry name" value="IRON-SULFUR CLUSTER ASSEMBLY 2 HOMOLOG, MITOCHONDRIAL"/>
    <property type="match status" value="1"/>
</dbReference>
<name>A0A1U9K799_9BACL</name>
<keyword evidence="3" id="KW-1185">Reference proteome</keyword>
<dbReference type="Proteomes" id="UP000188603">
    <property type="component" value="Chromosome"/>
</dbReference>
<dbReference type="GO" id="GO:0016226">
    <property type="term" value="P:iron-sulfur cluster assembly"/>
    <property type="evidence" value="ECO:0007669"/>
    <property type="project" value="InterPro"/>
</dbReference>
<protein>
    <submittedName>
        <fullName evidence="2">Iron-sulfur cluster assembly accessory protein</fullName>
    </submittedName>
</protein>
<feature type="domain" description="Core" evidence="1">
    <location>
        <begin position="2"/>
        <end position="103"/>
    </location>
</feature>
<dbReference type="GO" id="GO:0005506">
    <property type="term" value="F:iron ion binding"/>
    <property type="evidence" value="ECO:0007669"/>
    <property type="project" value="TreeGrafter"/>
</dbReference>
<dbReference type="SUPFAM" id="SSF89360">
    <property type="entry name" value="HesB-like domain"/>
    <property type="match status" value="1"/>
</dbReference>
<evidence type="ECO:0000313" key="2">
    <source>
        <dbReference type="EMBL" id="AQS55914.1"/>
    </source>
</evidence>
<dbReference type="STRING" id="1471761.B0W44_09030"/>
<dbReference type="Gene3D" id="2.60.300.12">
    <property type="entry name" value="HesB-like domain"/>
    <property type="match status" value="1"/>
</dbReference>
<dbReference type="RefSeq" id="WP_169835505.1">
    <property type="nucleotide sequence ID" value="NZ_CP019699.1"/>
</dbReference>
<evidence type="ECO:0000259" key="1">
    <source>
        <dbReference type="Pfam" id="PF01521"/>
    </source>
</evidence>
<dbReference type="PANTHER" id="PTHR43011">
    <property type="entry name" value="IRON-SULFUR CLUSTER ASSEMBLY 2 HOMOLOG, MITOCHONDRIAL"/>
    <property type="match status" value="1"/>
</dbReference>
<dbReference type="AlphaFoldDB" id="A0A1U9K799"/>
<proteinExistence type="predicted"/>
<dbReference type="GO" id="GO:0051539">
    <property type="term" value="F:4 iron, 4 sulfur cluster binding"/>
    <property type="evidence" value="ECO:0007669"/>
    <property type="project" value="TreeGrafter"/>
</dbReference>
<dbReference type="InterPro" id="IPR035903">
    <property type="entry name" value="HesB-like_dom_sf"/>
</dbReference>
<dbReference type="NCBIfam" id="TIGR00049">
    <property type="entry name" value="iron-sulfur cluster assembly accessory protein"/>
    <property type="match status" value="1"/>
</dbReference>
<dbReference type="GO" id="GO:0051537">
    <property type="term" value="F:2 iron, 2 sulfur cluster binding"/>
    <property type="evidence" value="ECO:0007669"/>
    <property type="project" value="UniProtKB-ARBA"/>
</dbReference>
<dbReference type="KEGG" id="ntr:B0W44_09030"/>
<gene>
    <name evidence="2" type="ORF">B0W44_09030</name>
</gene>
<evidence type="ECO:0000313" key="3">
    <source>
        <dbReference type="Proteomes" id="UP000188603"/>
    </source>
</evidence>